<comment type="subcellular location">
    <subcellularLocation>
        <location evidence="1">Cell inner membrane</location>
        <topology evidence="1">Multi-pass membrane protein</topology>
    </subcellularLocation>
</comment>
<evidence type="ECO:0000256" key="7">
    <source>
        <dbReference type="SAM" id="MobiDB-lite"/>
    </source>
</evidence>
<keyword evidence="8" id="KW-1133">Transmembrane helix</keyword>
<dbReference type="SUPFAM" id="SSF58104">
    <property type="entry name" value="Methyl-accepting chemotaxis protein (MCP) signaling domain"/>
    <property type="match status" value="1"/>
</dbReference>
<dbReference type="GO" id="GO:0006935">
    <property type="term" value="P:chemotaxis"/>
    <property type="evidence" value="ECO:0007669"/>
    <property type="project" value="UniProtKB-KW"/>
</dbReference>
<evidence type="ECO:0000259" key="10">
    <source>
        <dbReference type="PROSITE" id="PS50885"/>
    </source>
</evidence>
<feature type="domain" description="Methyl-accepting transducer" evidence="9">
    <location>
        <begin position="268"/>
        <end position="497"/>
    </location>
</feature>
<dbReference type="GO" id="GO:0005886">
    <property type="term" value="C:plasma membrane"/>
    <property type="evidence" value="ECO:0007669"/>
    <property type="project" value="UniProtKB-SubCell"/>
</dbReference>
<dbReference type="Pfam" id="PF00015">
    <property type="entry name" value="MCPsignal"/>
    <property type="match status" value="1"/>
</dbReference>
<comment type="similarity">
    <text evidence="5">Belongs to the methyl-accepting chemotaxis (MCP) protein family.</text>
</comment>
<name>A0A0J5M7K4_PLUGE</name>
<evidence type="ECO:0000256" key="1">
    <source>
        <dbReference type="ARBA" id="ARBA00004429"/>
    </source>
</evidence>
<reference evidence="11 12" key="1">
    <citation type="submission" date="2015-05" db="EMBL/GenBank/DDBJ databases">
        <title>Genome sequences of Pluralibacter gergoviae.</title>
        <authorList>
            <person name="Greninger A.L."/>
            <person name="Miller S."/>
        </authorList>
    </citation>
    <scope>NUCLEOTIDE SEQUENCE [LARGE SCALE GENOMIC DNA]</scope>
    <source>
        <strain evidence="11 12">JS81F13</strain>
    </source>
</reference>
<dbReference type="SMART" id="SM00304">
    <property type="entry name" value="HAMP"/>
    <property type="match status" value="1"/>
</dbReference>
<feature type="transmembrane region" description="Helical" evidence="8">
    <location>
        <begin position="185"/>
        <end position="206"/>
    </location>
</feature>
<dbReference type="PRINTS" id="PR00260">
    <property type="entry name" value="CHEMTRNSDUCR"/>
</dbReference>
<dbReference type="SMART" id="SM00283">
    <property type="entry name" value="MA"/>
    <property type="match status" value="1"/>
</dbReference>
<evidence type="ECO:0000259" key="9">
    <source>
        <dbReference type="PROSITE" id="PS50111"/>
    </source>
</evidence>
<feature type="domain" description="HAMP" evidence="10">
    <location>
        <begin position="210"/>
        <end position="263"/>
    </location>
</feature>
<gene>
    <name evidence="11" type="ORF">ABW06_01715</name>
</gene>
<evidence type="ECO:0000256" key="8">
    <source>
        <dbReference type="SAM" id="Phobius"/>
    </source>
</evidence>
<proteinExistence type="inferred from homology"/>
<organism evidence="11 12">
    <name type="scientific">Pluralibacter gergoviae</name>
    <name type="common">Enterobacter gergoviae</name>
    <dbReference type="NCBI Taxonomy" id="61647"/>
    <lineage>
        <taxon>Bacteria</taxon>
        <taxon>Pseudomonadati</taxon>
        <taxon>Pseudomonadota</taxon>
        <taxon>Gammaproteobacteria</taxon>
        <taxon>Enterobacterales</taxon>
        <taxon>Enterobacteriaceae</taxon>
        <taxon>Pluralibacter</taxon>
    </lineage>
</organism>
<dbReference type="Proteomes" id="UP000036196">
    <property type="component" value="Unassembled WGS sequence"/>
</dbReference>
<dbReference type="InterPro" id="IPR003660">
    <property type="entry name" value="HAMP_dom"/>
</dbReference>
<evidence type="ECO:0000313" key="11">
    <source>
        <dbReference type="EMBL" id="KMK15977.1"/>
    </source>
</evidence>
<dbReference type="PATRIC" id="fig|61647.15.peg.1735"/>
<keyword evidence="12" id="KW-1185">Reference proteome</keyword>
<protein>
    <submittedName>
        <fullName evidence="11">Methyl-accepting chemotaxis protein</fullName>
    </submittedName>
</protein>
<dbReference type="STRING" id="61647.LG71_26265"/>
<keyword evidence="3" id="KW-0145">Chemotaxis</keyword>
<dbReference type="PANTHER" id="PTHR43531:SF14">
    <property type="entry name" value="METHYL-ACCEPTING CHEMOTAXIS PROTEIN I-RELATED"/>
    <property type="match status" value="1"/>
</dbReference>
<dbReference type="Gene3D" id="1.10.287.950">
    <property type="entry name" value="Methyl-accepting chemotaxis protein"/>
    <property type="match status" value="1"/>
</dbReference>
<feature type="region of interest" description="Disordered" evidence="7">
    <location>
        <begin position="279"/>
        <end position="304"/>
    </location>
</feature>
<dbReference type="PROSITE" id="PS50111">
    <property type="entry name" value="CHEMOTAXIS_TRANSDUC_2"/>
    <property type="match status" value="1"/>
</dbReference>
<dbReference type="GO" id="GO:0004888">
    <property type="term" value="F:transmembrane signaling receptor activity"/>
    <property type="evidence" value="ECO:0007669"/>
    <property type="project" value="InterPro"/>
</dbReference>
<keyword evidence="4 6" id="KW-0807">Transducer</keyword>
<dbReference type="PROSITE" id="PS50885">
    <property type="entry name" value="HAMP"/>
    <property type="match status" value="1"/>
</dbReference>
<dbReference type="InterPro" id="IPR051310">
    <property type="entry name" value="MCP_chemotaxis"/>
</dbReference>
<dbReference type="CDD" id="cd06225">
    <property type="entry name" value="HAMP"/>
    <property type="match status" value="1"/>
</dbReference>
<sequence length="532" mass="58163">MNITQRLILSYSLLITSLISLVIAAVLIMSGFQGRFQYVQEHAIPSIIDLGDMIDKSDSLIIWLYRHQSSTNKEKQMQIEKQINQTIENLRQSNLRYLKNSISNDRDRQLTENALNIIDTLRGKLPIFITGSIAQDDAITLRELQGNKGIGQAARDLIANYRVQLKHNMEYGENLERYNKRIYHLTFWSMIIAASAIVLILSVLTLRTILGIRNSLNAIRDTMARSSAALDLTRRVDDARNDEIGLTARAYNHLVSNVASSLAAVSMASQSVSTASSQISAGNEDLSSRTEEQAASLEETAASMSELTETVRQTAENTRIASELSTNVRNISDNSTEKVATMLATMSDIRASSAKITDIISLIEGIAFQTNILALNAAVEAARAGEQGRGFAVVAGEVRNLAQRSSTSAREIKMLIESSMQFIQTGVEQAEDVGKNMRHMNDAVRHVTDLINEISGAAHEQMLGIGQINQAVNEMDSVTQQNASLVEEASAASASLMEQADVLNQLVSKFIIGGDLSETAPGVENEKSAAMV</sequence>
<dbReference type="AlphaFoldDB" id="A0A0J5M7K4"/>
<evidence type="ECO:0000256" key="2">
    <source>
        <dbReference type="ARBA" id="ARBA00022481"/>
    </source>
</evidence>
<dbReference type="InterPro" id="IPR004089">
    <property type="entry name" value="MCPsignal_dom"/>
</dbReference>
<evidence type="ECO:0000256" key="3">
    <source>
        <dbReference type="ARBA" id="ARBA00022500"/>
    </source>
</evidence>
<evidence type="ECO:0000256" key="4">
    <source>
        <dbReference type="ARBA" id="ARBA00023224"/>
    </source>
</evidence>
<keyword evidence="8" id="KW-0472">Membrane</keyword>
<dbReference type="GO" id="GO:0007165">
    <property type="term" value="P:signal transduction"/>
    <property type="evidence" value="ECO:0007669"/>
    <property type="project" value="UniProtKB-KW"/>
</dbReference>
<evidence type="ECO:0000256" key="5">
    <source>
        <dbReference type="ARBA" id="ARBA00029447"/>
    </source>
</evidence>
<dbReference type="InterPro" id="IPR004090">
    <property type="entry name" value="Chemotax_Me-accpt_rcpt"/>
</dbReference>
<accession>A0A0J5M7K4</accession>
<evidence type="ECO:0000256" key="6">
    <source>
        <dbReference type="PROSITE-ProRule" id="PRU00284"/>
    </source>
</evidence>
<dbReference type="PANTHER" id="PTHR43531">
    <property type="entry name" value="PROTEIN ICFG"/>
    <property type="match status" value="1"/>
</dbReference>
<dbReference type="EMBL" id="LDZF01000002">
    <property type="protein sequence ID" value="KMK15977.1"/>
    <property type="molecule type" value="Genomic_DNA"/>
</dbReference>
<comment type="caution">
    <text evidence="11">The sequence shown here is derived from an EMBL/GenBank/DDBJ whole genome shotgun (WGS) entry which is preliminary data.</text>
</comment>
<evidence type="ECO:0000313" key="12">
    <source>
        <dbReference type="Proteomes" id="UP000036196"/>
    </source>
</evidence>
<keyword evidence="8" id="KW-0812">Transmembrane</keyword>
<feature type="transmembrane region" description="Helical" evidence="8">
    <location>
        <begin position="6"/>
        <end position="28"/>
    </location>
</feature>
<dbReference type="CDD" id="cd11386">
    <property type="entry name" value="MCP_signal"/>
    <property type="match status" value="1"/>
</dbReference>
<dbReference type="RefSeq" id="WP_048277990.1">
    <property type="nucleotide sequence ID" value="NZ_LDZF01000002.1"/>
</dbReference>
<dbReference type="FunFam" id="1.10.287.950:FF:000001">
    <property type="entry name" value="Methyl-accepting chemotaxis sensory transducer"/>
    <property type="match status" value="1"/>
</dbReference>
<keyword evidence="2" id="KW-0488">Methylation</keyword>